<feature type="repeat" description="PPR" evidence="3">
    <location>
        <begin position="726"/>
        <end position="760"/>
    </location>
</feature>
<name>A0AAE1JRK7_9FABA</name>
<dbReference type="SUPFAM" id="SSF48452">
    <property type="entry name" value="TPR-like"/>
    <property type="match status" value="1"/>
</dbReference>
<evidence type="ECO:0000256" key="1">
    <source>
        <dbReference type="ARBA" id="ARBA00007626"/>
    </source>
</evidence>
<dbReference type="AlphaFoldDB" id="A0AAE1JRK7"/>
<sequence length="1045" mass="119093">MRAINFLRLLHSNFNYQVSQMQISYLSNISNSSKLHRLQNVQEIANDRRDTTSFGAFFNDIMEIFGTNDLIPGDAFSEILKSGETHGSKEDSKVHSACSQNVCRNVKENALQEKENTVVLTDAQLGNLDEDDVSRVVGEITRIVRGENDLASMEEQLDNLTYVMKPEIVEKVLKRCFKVPYLAMNFFKWVKLKNGFSCTTEIYNTMLYVAGEAKEFRLVENLLQEMDNYSLNKDIRTWTILISQYGKAKRISEALLAFKNMIKSGCEPDAIAYKAIISSLCTAGNSELALEFYKDMVDKDMVLDIGVYKMLMNCMARLGDITAVRMIGNDMIRLSLLSESKIHGYVLKSFCNFGKIKEALELILELKNKEFSLELEYFKTLVRGLCKANRITDALEIVEIAMRKGNIDHKVHGIIINEYLRQNQVQKALDVFESMKETGHAPPISTYTKLMQRLFRLNHYEEACKLYDEMLGRGMKLDIVVLAAMVAGHVSHNHISEAWKLFKSMEYQGLKPTRKSYSIFIKELCKASKTDDIVKLLNEMMASKIVIGDEIFDWVMTYLDRKAELGVKDKVQQMYRASKLDPQTCAESGEQEPVKTEFSMDVTIHQPRLEKVDCSLVNPQVEIHTEQDVQGLLKILSSSMDWSLVKEKLEKSTIKFTPELVLKILHKCNMHGSNVLKFFSWVGKQVGYRHTTETYNMGIKIAGSGKDFKHMRNLFFEMRRNSYMITSDTWTIMIMLYGRTGLTQMAMDCFEEMKADGYIPSGSTYKCLIIALCGSKGRKVDEAIKIYREMISAGCVPDQELVATYLGCLCEVGKILDAQECTDSLQKIGYTIPLSHALLIRALCRSGRVEEALKVADKVVKEKSTVDQLTCGSIVHGLLRMGRLEEAIAKVDSMIESGITPTFHVYTSMIVHFFKEKQIGKVIETFEEMRRSGYEPTLVTYSALIRGYMNVGKVNDAWNIFYRMKCKGPFPDFKTYSMFLTCLCKVGRSEEGLQLISEMIDSGIVPSTINFRTVFYGLNREGKQDLARLVLQRKSDLIRKRKILA</sequence>
<dbReference type="InterPro" id="IPR002885">
    <property type="entry name" value="PPR_rpt"/>
</dbReference>
<dbReference type="InterPro" id="IPR011990">
    <property type="entry name" value="TPR-like_helical_dom_sf"/>
</dbReference>
<feature type="repeat" description="PPR" evidence="3">
    <location>
        <begin position="513"/>
        <end position="547"/>
    </location>
</feature>
<dbReference type="PANTHER" id="PTHR47447">
    <property type="entry name" value="OS03G0856100 PROTEIN"/>
    <property type="match status" value="1"/>
</dbReference>
<feature type="repeat" description="PPR" evidence="3">
    <location>
        <begin position="761"/>
        <end position="797"/>
    </location>
</feature>
<evidence type="ECO:0000313" key="5">
    <source>
        <dbReference type="EMBL" id="KAK4275922.1"/>
    </source>
</evidence>
<feature type="repeat" description="PPR" evidence="3">
    <location>
        <begin position="234"/>
        <end position="268"/>
    </location>
</feature>
<feature type="repeat" description="PPR" evidence="3">
    <location>
        <begin position="867"/>
        <end position="901"/>
    </location>
</feature>
<evidence type="ECO:0000256" key="3">
    <source>
        <dbReference type="PROSITE-ProRule" id="PRU00708"/>
    </source>
</evidence>
<dbReference type="Pfam" id="PF01535">
    <property type="entry name" value="PPR"/>
    <property type="match status" value="3"/>
</dbReference>
<feature type="domain" description="Pentatricopeptide repeat-containing protein-mitochondrial" evidence="4">
    <location>
        <begin position="346"/>
        <end position="469"/>
    </location>
</feature>
<dbReference type="Gene3D" id="1.25.40.10">
    <property type="entry name" value="Tetratricopeptide repeat domain"/>
    <property type="match status" value="7"/>
</dbReference>
<dbReference type="NCBIfam" id="TIGR00756">
    <property type="entry name" value="PPR"/>
    <property type="match status" value="12"/>
</dbReference>
<keyword evidence="6" id="KW-1185">Reference proteome</keyword>
<reference evidence="5" key="1">
    <citation type="submission" date="2023-10" db="EMBL/GenBank/DDBJ databases">
        <title>Chromosome-level genome of the transformable northern wattle, Acacia crassicarpa.</title>
        <authorList>
            <person name="Massaro I."/>
            <person name="Sinha N.R."/>
            <person name="Poethig S."/>
            <person name="Leichty A.R."/>
        </authorList>
    </citation>
    <scope>NUCLEOTIDE SEQUENCE</scope>
    <source>
        <strain evidence="5">Acra3RX</strain>
        <tissue evidence="5">Leaf</tissue>
    </source>
</reference>
<keyword evidence="2" id="KW-0677">Repeat</keyword>
<dbReference type="Pfam" id="PF23276">
    <property type="entry name" value="TPR_24"/>
    <property type="match status" value="1"/>
</dbReference>
<evidence type="ECO:0000259" key="4">
    <source>
        <dbReference type="Pfam" id="PF23276"/>
    </source>
</evidence>
<dbReference type="Pfam" id="PF13041">
    <property type="entry name" value="PPR_2"/>
    <property type="match status" value="4"/>
</dbReference>
<dbReference type="InterPro" id="IPR057027">
    <property type="entry name" value="TPR_mt"/>
</dbReference>
<protein>
    <recommendedName>
        <fullName evidence="4">Pentatricopeptide repeat-containing protein-mitochondrial domain-containing protein</fullName>
    </recommendedName>
</protein>
<feature type="repeat" description="PPR" evidence="3">
    <location>
        <begin position="269"/>
        <end position="303"/>
    </location>
</feature>
<dbReference type="PANTHER" id="PTHR47447:SF28">
    <property type="entry name" value="PENTACOTRIPEPTIDE-REPEAT REGION OF PRORP DOMAIN-CONTAINING PROTEIN"/>
    <property type="match status" value="1"/>
</dbReference>
<evidence type="ECO:0000313" key="6">
    <source>
        <dbReference type="Proteomes" id="UP001293593"/>
    </source>
</evidence>
<dbReference type="PROSITE" id="PS51375">
    <property type="entry name" value="PPR"/>
    <property type="match status" value="12"/>
</dbReference>
<dbReference type="EMBL" id="JAWXYG010000004">
    <property type="protein sequence ID" value="KAK4275922.1"/>
    <property type="molecule type" value="Genomic_DNA"/>
</dbReference>
<comment type="similarity">
    <text evidence="1">Belongs to the PPR family. P subfamily.</text>
</comment>
<comment type="caution">
    <text evidence="5">The sequence shown here is derived from an EMBL/GenBank/DDBJ whole genome shotgun (WGS) entry which is preliminary data.</text>
</comment>
<accession>A0AAE1JRK7</accession>
<feature type="repeat" description="PPR" evidence="3">
    <location>
        <begin position="408"/>
        <end position="442"/>
    </location>
</feature>
<organism evidence="5 6">
    <name type="scientific">Acacia crassicarpa</name>
    <name type="common">northern wattle</name>
    <dbReference type="NCBI Taxonomy" id="499986"/>
    <lineage>
        <taxon>Eukaryota</taxon>
        <taxon>Viridiplantae</taxon>
        <taxon>Streptophyta</taxon>
        <taxon>Embryophyta</taxon>
        <taxon>Tracheophyta</taxon>
        <taxon>Spermatophyta</taxon>
        <taxon>Magnoliopsida</taxon>
        <taxon>eudicotyledons</taxon>
        <taxon>Gunneridae</taxon>
        <taxon>Pentapetalae</taxon>
        <taxon>rosids</taxon>
        <taxon>fabids</taxon>
        <taxon>Fabales</taxon>
        <taxon>Fabaceae</taxon>
        <taxon>Caesalpinioideae</taxon>
        <taxon>mimosoid clade</taxon>
        <taxon>Acacieae</taxon>
        <taxon>Acacia</taxon>
    </lineage>
</organism>
<evidence type="ECO:0000256" key="2">
    <source>
        <dbReference type="ARBA" id="ARBA00022737"/>
    </source>
</evidence>
<feature type="repeat" description="PPR" evidence="3">
    <location>
        <begin position="972"/>
        <end position="1006"/>
    </location>
</feature>
<proteinExistence type="inferred from homology"/>
<dbReference type="Proteomes" id="UP001293593">
    <property type="component" value="Unassembled WGS sequence"/>
</dbReference>
<feature type="repeat" description="PPR" evidence="3">
    <location>
        <begin position="902"/>
        <end position="936"/>
    </location>
</feature>
<feature type="repeat" description="PPR" evidence="3">
    <location>
        <begin position="937"/>
        <end position="971"/>
    </location>
</feature>
<gene>
    <name evidence="5" type="ORF">QN277_018932</name>
</gene>
<feature type="repeat" description="PPR" evidence="3">
    <location>
        <begin position="443"/>
        <end position="477"/>
    </location>
</feature>
<feature type="repeat" description="PPR" evidence="3">
    <location>
        <begin position="478"/>
        <end position="512"/>
    </location>
</feature>